<comment type="caution">
    <text evidence="4">The sequence shown here is derived from an EMBL/GenBank/DDBJ whole genome shotgun (WGS) entry which is preliminary data.</text>
</comment>
<dbReference type="Gene3D" id="3.90.850.10">
    <property type="entry name" value="Fumarylacetoacetase-like, C-terminal domain"/>
    <property type="match status" value="1"/>
</dbReference>
<evidence type="ECO:0000313" key="4">
    <source>
        <dbReference type="EMBL" id="MDF9745934.1"/>
    </source>
</evidence>
<dbReference type="EMBL" id="JAMQOT010000003">
    <property type="protein sequence ID" value="MDF9745934.1"/>
    <property type="molecule type" value="Genomic_DNA"/>
</dbReference>
<proteinExistence type="inferred from homology"/>
<dbReference type="Proteomes" id="UP001154061">
    <property type="component" value="Unassembled WGS sequence"/>
</dbReference>
<reference evidence="4" key="1">
    <citation type="submission" date="2022-06" db="EMBL/GenBank/DDBJ databases">
        <title>Natrinema sp. a new haloarchaeum isolate from saline soil.</title>
        <authorList>
            <person name="Strakova D."/>
            <person name="Galisteo C."/>
            <person name="Sanchez-Porro C."/>
            <person name="Ventosa A."/>
        </authorList>
    </citation>
    <scope>NUCLEOTIDE SEQUENCE</scope>
    <source>
        <strain evidence="4">S1CR25-10</strain>
    </source>
</reference>
<name>A0A9Q4Q0H2_9EURY</name>
<feature type="domain" description="Fumarylacetoacetase-like C-terminal" evidence="3">
    <location>
        <begin position="87"/>
        <end position="291"/>
    </location>
</feature>
<evidence type="ECO:0000256" key="2">
    <source>
        <dbReference type="ARBA" id="ARBA00022723"/>
    </source>
</evidence>
<sequence length="295" mass="32294">MRLGQYQTTEADEPWCGVAIDDETVVNLPEAGAATGVHIENETSALLANWEWQRKAELAIEYAEETGVGVYDLAAVERTAPVTDPEKIVCVGLNYQDHAEEGDNPIPDEPVLFSKFPTTVTGPESTISWDPELTEKVDYEAELVVVIGEEARRVDRDEALDHVAGFMIGNDVSARDLQHGDGQWVRGKSLDSFAPTGPELVTTDEVSDPHDLEIWAEVNGERLQESSTSNLIFGIDELVSFCSRAFTLKPGDLLFTGTPPGVGVYREPPVLLEDGDDVTIGVEELGELRNSCEYD</sequence>
<protein>
    <submittedName>
        <fullName evidence="4">Fumarylacetoacetate hydrolase family protein</fullName>
    </submittedName>
</protein>
<keyword evidence="4" id="KW-0378">Hydrolase</keyword>
<dbReference type="GO" id="GO:0016853">
    <property type="term" value="F:isomerase activity"/>
    <property type="evidence" value="ECO:0007669"/>
    <property type="project" value="UniProtKB-ARBA"/>
</dbReference>
<comment type="similarity">
    <text evidence="1">Belongs to the FAH family.</text>
</comment>
<dbReference type="Pfam" id="PF01557">
    <property type="entry name" value="FAA_hydrolase"/>
    <property type="match status" value="1"/>
</dbReference>
<dbReference type="SUPFAM" id="SSF56529">
    <property type="entry name" value="FAH"/>
    <property type="match status" value="1"/>
</dbReference>
<dbReference type="PANTHER" id="PTHR42796:SF4">
    <property type="entry name" value="FUMARYLACETOACETATE HYDROLASE DOMAIN-CONTAINING PROTEIN 2A"/>
    <property type="match status" value="1"/>
</dbReference>
<dbReference type="PANTHER" id="PTHR42796">
    <property type="entry name" value="FUMARYLACETOACETATE HYDROLASE DOMAIN-CONTAINING PROTEIN 2A-RELATED"/>
    <property type="match status" value="1"/>
</dbReference>
<gene>
    <name evidence="4" type="ORF">NDI89_10110</name>
</gene>
<dbReference type="InterPro" id="IPR036663">
    <property type="entry name" value="Fumarylacetoacetase_C_sf"/>
</dbReference>
<organism evidence="4 5">
    <name type="scientific">Natrinema salsiterrestre</name>
    <dbReference type="NCBI Taxonomy" id="2950540"/>
    <lineage>
        <taxon>Archaea</taxon>
        <taxon>Methanobacteriati</taxon>
        <taxon>Methanobacteriota</taxon>
        <taxon>Stenosarchaea group</taxon>
        <taxon>Halobacteria</taxon>
        <taxon>Halobacteriales</taxon>
        <taxon>Natrialbaceae</taxon>
        <taxon>Natrinema</taxon>
    </lineage>
</organism>
<evidence type="ECO:0000259" key="3">
    <source>
        <dbReference type="Pfam" id="PF01557"/>
    </source>
</evidence>
<dbReference type="GO" id="GO:0046872">
    <property type="term" value="F:metal ion binding"/>
    <property type="evidence" value="ECO:0007669"/>
    <property type="project" value="UniProtKB-KW"/>
</dbReference>
<dbReference type="FunFam" id="3.90.850.10:FF:000002">
    <property type="entry name" value="2-hydroxyhepta-2,4-diene-1,7-dioate isomerase"/>
    <property type="match status" value="1"/>
</dbReference>
<dbReference type="GO" id="GO:0019752">
    <property type="term" value="P:carboxylic acid metabolic process"/>
    <property type="evidence" value="ECO:0007669"/>
    <property type="project" value="UniProtKB-ARBA"/>
</dbReference>
<dbReference type="RefSeq" id="WP_277521448.1">
    <property type="nucleotide sequence ID" value="NZ_JAMQOT010000003.1"/>
</dbReference>
<evidence type="ECO:0000313" key="5">
    <source>
        <dbReference type="Proteomes" id="UP001154061"/>
    </source>
</evidence>
<dbReference type="GO" id="GO:0016787">
    <property type="term" value="F:hydrolase activity"/>
    <property type="evidence" value="ECO:0007669"/>
    <property type="project" value="UniProtKB-KW"/>
</dbReference>
<accession>A0A9Q4Q0H2</accession>
<dbReference type="InterPro" id="IPR011234">
    <property type="entry name" value="Fumarylacetoacetase-like_C"/>
</dbReference>
<evidence type="ECO:0000256" key="1">
    <source>
        <dbReference type="ARBA" id="ARBA00010211"/>
    </source>
</evidence>
<dbReference type="InterPro" id="IPR051121">
    <property type="entry name" value="FAH"/>
</dbReference>
<keyword evidence="2" id="KW-0479">Metal-binding</keyword>
<keyword evidence="5" id="KW-1185">Reference proteome</keyword>
<dbReference type="AlphaFoldDB" id="A0A9Q4Q0H2"/>